<reference evidence="2" key="1">
    <citation type="submission" date="2021-07" db="EMBL/GenBank/DDBJ databases">
        <authorList>
            <person name="Catto M.A."/>
            <person name="Jacobson A."/>
            <person name="Kennedy G."/>
            <person name="Labadie P."/>
            <person name="Hunt B.G."/>
            <person name="Srinivasan R."/>
        </authorList>
    </citation>
    <scope>NUCLEOTIDE SEQUENCE</scope>
    <source>
        <strain evidence="2">PL_HMW_Pooled</strain>
        <tissue evidence="2">Head</tissue>
    </source>
</reference>
<accession>A0AAE1HCM1</accession>
<gene>
    <name evidence="2" type="ORF">KUF71_007673</name>
</gene>
<protein>
    <submittedName>
        <fullName evidence="2">Transcription-repair-coupling factor</fullName>
    </submittedName>
</protein>
<proteinExistence type="predicted"/>
<feature type="region of interest" description="Disordered" evidence="1">
    <location>
        <begin position="19"/>
        <end position="119"/>
    </location>
</feature>
<feature type="compositionally biased region" description="Low complexity" evidence="1">
    <location>
        <begin position="36"/>
        <end position="52"/>
    </location>
</feature>
<dbReference type="AlphaFoldDB" id="A0AAE1HCM1"/>
<feature type="compositionally biased region" description="Polar residues" evidence="1">
    <location>
        <begin position="78"/>
        <end position="90"/>
    </location>
</feature>
<sequence>MPKIIMFEGSMSECINYTRFVSRPYRKREENKPYRQRNPNNLKNLNQSNQWKKPIESGTATDQSISSEDDMSVDEIMNSKTTTPTETQSIAKAKGPKSKKTNKQPNVGGPTEEEIKQDCHAQLVQKIQANEQQKAKAFKQ</sequence>
<evidence type="ECO:0000313" key="2">
    <source>
        <dbReference type="EMBL" id="KAK3918256.1"/>
    </source>
</evidence>
<reference evidence="2" key="2">
    <citation type="journal article" date="2023" name="BMC Genomics">
        <title>Pest status, molecular evolution, and epigenetic factors derived from the genome assembly of Frankliniella fusca, a thysanopteran phytovirus vector.</title>
        <authorList>
            <person name="Catto M.A."/>
            <person name="Labadie P.E."/>
            <person name="Jacobson A.L."/>
            <person name="Kennedy G.G."/>
            <person name="Srinivasan R."/>
            <person name="Hunt B.G."/>
        </authorList>
    </citation>
    <scope>NUCLEOTIDE SEQUENCE</scope>
    <source>
        <strain evidence="2">PL_HMW_Pooled</strain>
    </source>
</reference>
<comment type="caution">
    <text evidence="2">The sequence shown here is derived from an EMBL/GenBank/DDBJ whole genome shotgun (WGS) entry which is preliminary data.</text>
</comment>
<evidence type="ECO:0000313" key="3">
    <source>
        <dbReference type="Proteomes" id="UP001219518"/>
    </source>
</evidence>
<evidence type="ECO:0000256" key="1">
    <source>
        <dbReference type="SAM" id="MobiDB-lite"/>
    </source>
</evidence>
<dbReference type="Proteomes" id="UP001219518">
    <property type="component" value="Unassembled WGS sequence"/>
</dbReference>
<dbReference type="EMBL" id="JAHWGI010000914">
    <property type="protein sequence ID" value="KAK3918256.1"/>
    <property type="molecule type" value="Genomic_DNA"/>
</dbReference>
<organism evidence="2 3">
    <name type="scientific">Frankliniella fusca</name>
    <dbReference type="NCBI Taxonomy" id="407009"/>
    <lineage>
        <taxon>Eukaryota</taxon>
        <taxon>Metazoa</taxon>
        <taxon>Ecdysozoa</taxon>
        <taxon>Arthropoda</taxon>
        <taxon>Hexapoda</taxon>
        <taxon>Insecta</taxon>
        <taxon>Pterygota</taxon>
        <taxon>Neoptera</taxon>
        <taxon>Paraneoptera</taxon>
        <taxon>Thysanoptera</taxon>
        <taxon>Terebrantia</taxon>
        <taxon>Thripoidea</taxon>
        <taxon>Thripidae</taxon>
        <taxon>Frankliniella</taxon>
    </lineage>
</organism>
<name>A0AAE1HCM1_9NEOP</name>
<keyword evidence="3" id="KW-1185">Reference proteome</keyword>